<evidence type="ECO:0000256" key="6">
    <source>
        <dbReference type="SAM" id="Phobius"/>
    </source>
</evidence>
<feature type="transmembrane region" description="Helical" evidence="6">
    <location>
        <begin position="293"/>
        <end position="316"/>
    </location>
</feature>
<organism evidence="7 8">
    <name type="scientific">Thiopseudomonas alkaliphila</name>
    <dbReference type="NCBI Taxonomy" id="1697053"/>
    <lineage>
        <taxon>Bacteria</taxon>
        <taxon>Pseudomonadati</taxon>
        <taxon>Pseudomonadota</taxon>
        <taxon>Gammaproteobacteria</taxon>
        <taxon>Pseudomonadales</taxon>
        <taxon>Pseudomonadaceae</taxon>
        <taxon>Thiopseudomonas</taxon>
    </lineage>
</organism>
<dbReference type="EMBL" id="CP012365">
    <property type="protein sequence ID" value="AKX60035.1"/>
    <property type="molecule type" value="Genomic_DNA"/>
</dbReference>
<feature type="transmembrane region" description="Helical" evidence="6">
    <location>
        <begin position="223"/>
        <end position="244"/>
    </location>
</feature>
<keyword evidence="2" id="KW-1003">Cell membrane</keyword>
<keyword evidence="8" id="KW-1185">Reference proteome</keyword>
<feature type="transmembrane region" description="Helical" evidence="6">
    <location>
        <begin position="328"/>
        <end position="351"/>
    </location>
</feature>
<evidence type="ECO:0008006" key="9">
    <source>
        <dbReference type="Google" id="ProtNLM"/>
    </source>
</evidence>
<evidence type="ECO:0000256" key="2">
    <source>
        <dbReference type="ARBA" id="ARBA00022475"/>
    </source>
</evidence>
<feature type="transmembrane region" description="Helical" evidence="6">
    <location>
        <begin position="106"/>
        <end position="126"/>
    </location>
</feature>
<feature type="transmembrane region" description="Helical" evidence="6">
    <location>
        <begin position="80"/>
        <end position="100"/>
    </location>
</feature>
<dbReference type="AlphaFoldDB" id="A0A0K1XF64"/>
<name>A0A0K1XF64_9GAMM</name>
<keyword evidence="3 6" id="KW-0812">Transmembrane</keyword>
<feature type="transmembrane region" description="Helical" evidence="6">
    <location>
        <begin position="138"/>
        <end position="158"/>
    </location>
</feature>
<sequence length="417" mass="47818">MKSAIRSVSLLSISSLLGSGSTFLIYLILARALTVNDYGLFTSVLSLVTALVFFASFGIPQTWLKIFGEKGWEGVNWVRPSIEIVCFLALMISVFLVFAYFREGGFYFVVAIILYFLGQVFLELVIAKKQLEEKFLDICYWQIIPNFSRLLLVFIFSYQSFYTLNITTYAYLYGIIGGSIFLFCILDLKKFFKEDFELKGHKKESKSCEKITKTDAFNESWPFALNLLFSYVYLQSNLVLVKYLSGNEQAAYYNAAFVMLTAMLTIPNIIYSKFLLPKIHRWANSDFNMFYSVFIKGVCLMFFLGGGIGGFTYYFSDNIILLVFGEEYFSAIPILKVISLSMPVIFLSYSFSSTLVTRKNIKIKTLYMGLTATFNIFLGSFFIYKYQALGAAYTTLATYSFLLFLYIIANIKYVFRK</sequence>
<evidence type="ECO:0000256" key="3">
    <source>
        <dbReference type="ARBA" id="ARBA00022692"/>
    </source>
</evidence>
<keyword evidence="5 6" id="KW-0472">Membrane</keyword>
<reference evidence="7 8" key="1">
    <citation type="journal article" date="2015" name="Genome Announc.">
        <title>Genome Sequences of Oblitimonas alkaliphila gen. nov. sp. nov. (Proposed), a Novel Bacterium of the Pseudomonadaceae Family.</title>
        <authorList>
            <person name="Lauer A.C."/>
            <person name="Nicholson A.C."/>
            <person name="Humrighouse B.W."/>
            <person name="Emery B."/>
            <person name="Drobish A."/>
            <person name="Juieng P."/>
            <person name="Loparev V."/>
            <person name="McQuiston J.R."/>
        </authorList>
    </citation>
    <scope>NUCLEOTIDE SEQUENCE [LARGE SCALE GENOMIC DNA]</scope>
    <source>
        <strain evidence="7 8">E5571</strain>
    </source>
</reference>
<evidence type="ECO:0000313" key="8">
    <source>
        <dbReference type="Proteomes" id="UP000063953"/>
    </source>
</evidence>
<dbReference type="RefSeq" id="WP_053101282.1">
    <property type="nucleotide sequence ID" value="NZ_CP012365.1"/>
</dbReference>
<proteinExistence type="predicted"/>
<protein>
    <recommendedName>
        <fullName evidence="9">O-antigen/teichoic acid export membrane protein</fullName>
    </recommendedName>
</protein>
<evidence type="ECO:0000256" key="1">
    <source>
        <dbReference type="ARBA" id="ARBA00004651"/>
    </source>
</evidence>
<evidence type="ECO:0000256" key="4">
    <source>
        <dbReference type="ARBA" id="ARBA00022989"/>
    </source>
</evidence>
<dbReference type="PANTHER" id="PTHR30250:SF11">
    <property type="entry name" value="O-ANTIGEN TRANSPORTER-RELATED"/>
    <property type="match status" value="1"/>
</dbReference>
<feature type="transmembrane region" description="Helical" evidence="6">
    <location>
        <begin position="250"/>
        <end position="272"/>
    </location>
</feature>
<dbReference type="Proteomes" id="UP000063953">
    <property type="component" value="Chromosome"/>
</dbReference>
<evidence type="ECO:0000313" key="7">
    <source>
        <dbReference type="EMBL" id="AKX60035.1"/>
    </source>
</evidence>
<feature type="transmembrane region" description="Helical" evidence="6">
    <location>
        <begin position="396"/>
        <end position="415"/>
    </location>
</feature>
<accession>A0A0K1XF64</accession>
<evidence type="ECO:0000256" key="5">
    <source>
        <dbReference type="ARBA" id="ARBA00023136"/>
    </source>
</evidence>
<dbReference type="Pfam" id="PF01943">
    <property type="entry name" value="Polysacc_synt"/>
    <property type="match status" value="1"/>
</dbReference>
<dbReference type="InterPro" id="IPR050833">
    <property type="entry name" value="Poly_Biosynth_Transport"/>
</dbReference>
<comment type="subcellular location">
    <subcellularLocation>
        <location evidence="1">Cell membrane</location>
        <topology evidence="1">Multi-pass membrane protein</topology>
    </subcellularLocation>
</comment>
<gene>
    <name evidence="7" type="ORF">AKN88_08910</name>
</gene>
<feature type="transmembrane region" description="Helical" evidence="6">
    <location>
        <begin position="170"/>
        <end position="188"/>
    </location>
</feature>
<dbReference type="PANTHER" id="PTHR30250">
    <property type="entry name" value="PST FAMILY PREDICTED COLANIC ACID TRANSPORTER"/>
    <property type="match status" value="1"/>
</dbReference>
<keyword evidence="4 6" id="KW-1133">Transmembrane helix</keyword>
<feature type="transmembrane region" description="Helical" evidence="6">
    <location>
        <begin position="363"/>
        <end position="384"/>
    </location>
</feature>
<feature type="transmembrane region" description="Helical" evidence="6">
    <location>
        <begin position="40"/>
        <end position="59"/>
    </location>
</feature>
<dbReference type="GO" id="GO:0005886">
    <property type="term" value="C:plasma membrane"/>
    <property type="evidence" value="ECO:0007669"/>
    <property type="project" value="UniProtKB-SubCell"/>
</dbReference>
<dbReference type="InterPro" id="IPR002797">
    <property type="entry name" value="Polysacc_synth"/>
</dbReference>